<dbReference type="InterPro" id="IPR010920">
    <property type="entry name" value="LSM_dom_sf"/>
</dbReference>
<keyword evidence="5 10" id="KW-0694">RNA-binding</keyword>
<feature type="domain" description="Sm" evidence="11">
    <location>
        <begin position="7"/>
        <end position="87"/>
    </location>
</feature>
<comment type="subunit">
    <text evidence="10">LSm subunits form a heteromer with a doughnut shape.</text>
</comment>
<comment type="similarity">
    <text evidence="2 10">Belongs to the snRNP Sm proteins family.</text>
</comment>
<dbReference type="eggNOG" id="KOG1775">
    <property type="taxonomic scope" value="Eukaryota"/>
</dbReference>
<dbReference type="PANTHER" id="PTHR20971">
    <property type="entry name" value="U6 SNRNA-ASSOCIATED PROTEIN"/>
    <property type="match status" value="1"/>
</dbReference>
<gene>
    <name evidence="10" type="primary">LSM5</name>
    <name evidence="12" type="ORF">PTT_17081</name>
</gene>
<dbReference type="GO" id="GO:1990726">
    <property type="term" value="C:Lsm1-7-Pat1 complex"/>
    <property type="evidence" value="ECO:0007669"/>
    <property type="project" value="TreeGrafter"/>
</dbReference>
<evidence type="ECO:0000313" key="13">
    <source>
        <dbReference type="Proteomes" id="UP000001067"/>
    </source>
</evidence>
<evidence type="ECO:0000256" key="2">
    <source>
        <dbReference type="ARBA" id="ARBA00006850"/>
    </source>
</evidence>
<evidence type="ECO:0000256" key="6">
    <source>
        <dbReference type="ARBA" id="ARBA00022990"/>
    </source>
</evidence>
<keyword evidence="9 10" id="KW-0687">Ribonucleoprotein</keyword>
<dbReference type="GO" id="GO:0000398">
    <property type="term" value="P:mRNA splicing, via spliceosome"/>
    <property type="evidence" value="ECO:0007669"/>
    <property type="project" value="TreeGrafter"/>
</dbReference>
<dbReference type="GO" id="GO:0003723">
    <property type="term" value="F:RNA binding"/>
    <property type="evidence" value="ECO:0007669"/>
    <property type="project" value="UniProtKB-KW"/>
</dbReference>
<dbReference type="GO" id="GO:0005688">
    <property type="term" value="C:U6 snRNP"/>
    <property type="evidence" value="ECO:0007669"/>
    <property type="project" value="TreeGrafter"/>
</dbReference>
<evidence type="ECO:0000313" key="12">
    <source>
        <dbReference type="EMBL" id="EFQ87428.1"/>
    </source>
</evidence>
<evidence type="ECO:0000256" key="10">
    <source>
        <dbReference type="RuleBase" id="RU365055"/>
    </source>
</evidence>
<dbReference type="GO" id="GO:0005681">
    <property type="term" value="C:spliceosomal complex"/>
    <property type="evidence" value="ECO:0007669"/>
    <property type="project" value="UniProtKB-KW"/>
</dbReference>
<dbReference type="PANTHER" id="PTHR20971:SF0">
    <property type="entry name" value="U6 SNRNA-ASSOCIATED SM-LIKE PROTEIN LSM5"/>
    <property type="match status" value="1"/>
</dbReference>
<dbReference type="Pfam" id="PF01423">
    <property type="entry name" value="LSM"/>
    <property type="match status" value="1"/>
</dbReference>
<dbReference type="InterPro" id="IPR033871">
    <property type="entry name" value="LSm5"/>
</dbReference>
<protein>
    <recommendedName>
        <fullName evidence="10">LSM complex subunit LSM5</fullName>
    </recommendedName>
</protein>
<accession>E3S3M2</accession>
<dbReference type="AlphaFoldDB" id="E3S3M2"/>
<dbReference type="EMBL" id="GL537013">
    <property type="protein sequence ID" value="EFQ87428.1"/>
    <property type="molecule type" value="Genomic_DNA"/>
</dbReference>
<evidence type="ECO:0000256" key="3">
    <source>
        <dbReference type="ARBA" id="ARBA00022664"/>
    </source>
</evidence>
<dbReference type="KEGG" id="pte:PTT_17081"/>
<dbReference type="FunFam" id="2.30.30.100:FF:000003">
    <property type="entry name" value="U6 snRNA-associated Sm-like protein LSm5"/>
    <property type="match status" value="1"/>
</dbReference>
<evidence type="ECO:0000256" key="4">
    <source>
        <dbReference type="ARBA" id="ARBA00022728"/>
    </source>
</evidence>
<proteinExistence type="inferred from homology"/>
<dbReference type="InterPro" id="IPR001163">
    <property type="entry name" value="Sm_dom_euk/arc"/>
</dbReference>
<name>E3S3M2_PYRTT</name>
<dbReference type="InterPro" id="IPR047575">
    <property type="entry name" value="Sm"/>
</dbReference>
<organism evidence="13">
    <name type="scientific">Pyrenophora teres f. teres (strain 0-1)</name>
    <name type="common">Barley net blotch fungus</name>
    <name type="synonym">Drechslera teres f. teres</name>
    <dbReference type="NCBI Taxonomy" id="861557"/>
    <lineage>
        <taxon>Eukaryota</taxon>
        <taxon>Fungi</taxon>
        <taxon>Dikarya</taxon>
        <taxon>Ascomycota</taxon>
        <taxon>Pezizomycotina</taxon>
        <taxon>Dothideomycetes</taxon>
        <taxon>Pleosporomycetidae</taxon>
        <taxon>Pleosporales</taxon>
        <taxon>Pleosporineae</taxon>
        <taxon>Pleosporaceae</taxon>
        <taxon>Pyrenophora</taxon>
    </lineage>
</organism>
<dbReference type="Proteomes" id="UP000001067">
    <property type="component" value="Unassembled WGS sequence"/>
</dbReference>
<dbReference type="OrthoDB" id="429711at2759"/>
<comment type="function">
    <text evidence="10">Plays a role in U6 snRNP assembly and function. Binds to the 3' end of U6 snRNA.</text>
</comment>
<keyword evidence="7 10" id="KW-0508">mRNA splicing</keyword>
<keyword evidence="4 10" id="KW-0747">Spliceosome</keyword>
<dbReference type="HOGENOM" id="CLU_076902_6_0_1"/>
<keyword evidence="8 10" id="KW-0539">Nucleus</keyword>
<evidence type="ECO:0000256" key="7">
    <source>
        <dbReference type="ARBA" id="ARBA00023187"/>
    </source>
</evidence>
<keyword evidence="13" id="KW-1185">Reference proteome</keyword>
<evidence type="ECO:0000256" key="1">
    <source>
        <dbReference type="ARBA" id="ARBA00004123"/>
    </source>
</evidence>
<comment type="subcellular location">
    <subcellularLocation>
        <location evidence="1 10">Nucleus</location>
    </subcellularLocation>
</comment>
<evidence type="ECO:0000256" key="8">
    <source>
        <dbReference type="ARBA" id="ARBA00023242"/>
    </source>
</evidence>
<keyword evidence="6" id="KW-0007">Acetylation</keyword>
<dbReference type="CDD" id="cd01732">
    <property type="entry name" value="LSm5"/>
    <property type="match status" value="1"/>
</dbReference>
<dbReference type="PROSITE" id="PS52002">
    <property type="entry name" value="SM"/>
    <property type="match status" value="1"/>
</dbReference>
<reference evidence="12 13" key="1">
    <citation type="journal article" date="2010" name="Genome Biol.">
        <title>A first genome assembly of the barley fungal pathogen Pyrenophora teres f. teres.</title>
        <authorList>
            <person name="Ellwood S.R."/>
            <person name="Liu Z."/>
            <person name="Syme R.A."/>
            <person name="Lai Z."/>
            <person name="Hane J.K."/>
            <person name="Keiper F."/>
            <person name="Moffat C.S."/>
            <person name="Oliver R.P."/>
            <person name="Friesen T.L."/>
        </authorList>
    </citation>
    <scope>NUCLEOTIDE SEQUENCE [LARGE SCALE GENOMIC DNA]</scope>
    <source>
        <strain evidence="12 13">0-1</strain>
    </source>
</reference>
<dbReference type="SUPFAM" id="SSF50182">
    <property type="entry name" value="Sm-like ribonucleoproteins"/>
    <property type="match status" value="1"/>
</dbReference>
<dbReference type="Gene3D" id="2.30.30.100">
    <property type="match status" value="1"/>
</dbReference>
<evidence type="ECO:0000256" key="5">
    <source>
        <dbReference type="ARBA" id="ARBA00022884"/>
    </source>
</evidence>
<evidence type="ECO:0000256" key="9">
    <source>
        <dbReference type="ARBA" id="ARBA00023274"/>
    </source>
</evidence>
<keyword evidence="3 10" id="KW-0507">mRNA processing</keyword>
<dbReference type="GO" id="GO:0046540">
    <property type="term" value="C:U4/U6 x U5 tri-snRNP complex"/>
    <property type="evidence" value="ECO:0007669"/>
    <property type="project" value="TreeGrafter"/>
</dbReference>
<dbReference type="STRING" id="861557.E3S3M2"/>
<sequence>MSIENLLPLELIDKCVGSQIWVIMNGGKGRLICSHSKFTGKLVGFDDYVNMVLEDVTEIDPAEGNVKLPKILLNGNNICMMVPGGDGTTVLEDE</sequence>
<dbReference type="SMART" id="SM00651">
    <property type="entry name" value="Sm"/>
    <property type="match status" value="1"/>
</dbReference>
<evidence type="ECO:0000259" key="11">
    <source>
        <dbReference type="PROSITE" id="PS52002"/>
    </source>
</evidence>